<dbReference type="EMBL" id="JASPKY010000527">
    <property type="protein sequence ID" value="KAK9693965.1"/>
    <property type="molecule type" value="Genomic_DNA"/>
</dbReference>
<evidence type="ECO:0000313" key="3">
    <source>
        <dbReference type="Proteomes" id="UP001458880"/>
    </source>
</evidence>
<reference evidence="1" key="1">
    <citation type="submission" date="2023-05" db="EMBL/GenBank/DDBJ databases">
        <authorList>
            <person name="Nardi F."/>
            <person name="Carapelli A."/>
            <person name="Cucini C."/>
        </authorList>
    </citation>
    <scope>NUCLEOTIDE SEQUENCE</scope>
    <source>
        <strain evidence="1">DMR45628</strain>
        <tissue evidence="1">Testes</tissue>
    </source>
</reference>
<protein>
    <submittedName>
        <fullName evidence="1">Uncharacterized protein</fullName>
    </submittedName>
</protein>
<proteinExistence type="predicted"/>
<dbReference type="EMBL" id="JASPKY010000527">
    <property type="protein sequence ID" value="KAK9693976.1"/>
    <property type="molecule type" value="Genomic_DNA"/>
</dbReference>
<organism evidence="1 3">
    <name type="scientific">Popillia japonica</name>
    <name type="common">Japanese beetle</name>
    <dbReference type="NCBI Taxonomy" id="7064"/>
    <lineage>
        <taxon>Eukaryota</taxon>
        <taxon>Metazoa</taxon>
        <taxon>Ecdysozoa</taxon>
        <taxon>Arthropoda</taxon>
        <taxon>Hexapoda</taxon>
        <taxon>Insecta</taxon>
        <taxon>Pterygota</taxon>
        <taxon>Neoptera</taxon>
        <taxon>Endopterygota</taxon>
        <taxon>Coleoptera</taxon>
        <taxon>Polyphaga</taxon>
        <taxon>Scarabaeiformia</taxon>
        <taxon>Scarabaeidae</taxon>
        <taxon>Rutelinae</taxon>
        <taxon>Popillia</taxon>
    </lineage>
</organism>
<keyword evidence="3" id="KW-1185">Reference proteome</keyword>
<evidence type="ECO:0000313" key="2">
    <source>
        <dbReference type="EMBL" id="KAK9693976.1"/>
    </source>
</evidence>
<reference evidence="1 3" key="2">
    <citation type="journal article" date="2024" name="BMC Genomics">
        <title>De novo assembly and annotation of Popillia japonica's genome with initial clues to its potential as an invasive pest.</title>
        <authorList>
            <person name="Cucini C."/>
            <person name="Boschi S."/>
            <person name="Funari R."/>
            <person name="Cardaioli E."/>
            <person name="Iannotti N."/>
            <person name="Marturano G."/>
            <person name="Paoli F."/>
            <person name="Bruttini M."/>
            <person name="Carapelli A."/>
            <person name="Frati F."/>
            <person name="Nardi F."/>
        </authorList>
    </citation>
    <scope>NUCLEOTIDE SEQUENCE [LARGE SCALE GENOMIC DNA]</scope>
    <source>
        <strain evidence="1">DMR45628</strain>
    </source>
</reference>
<dbReference type="AlphaFoldDB" id="A0AAW1IVD4"/>
<evidence type="ECO:0000313" key="1">
    <source>
        <dbReference type="EMBL" id="KAK9693965.1"/>
    </source>
</evidence>
<name>A0AAW1IVD4_POPJA</name>
<sequence>MNNYPRTVTLPQMEKSCFANGIEIKQAEKPSENSSITQIWTGPAKPVKLILKVQLALYSGEATLVDTLSEEKRKRRLGRYPFYRLPRSIEDG</sequence>
<comment type="caution">
    <text evidence="1">The sequence shown here is derived from an EMBL/GenBank/DDBJ whole genome shotgun (WGS) entry which is preliminary data.</text>
</comment>
<gene>
    <name evidence="2" type="ORF">QE152_g33858</name>
    <name evidence="1" type="ORF">QE152_g33860</name>
</gene>
<dbReference type="Proteomes" id="UP001458880">
    <property type="component" value="Unassembled WGS sequence"/>
</dbReference>
<accession>A0AAW1IVD4</accession>